<keyword evidence="5" id="KW-0472">Membrane</keyword>
<dbReference type="GO" id="GO:0019005">
    <property type="term" value="C:SCF ubiquitin ligase complex"/>
    <property type="evidence" value="ECO:0007669"/>
    <property type="project" value="TreeGrafter"/>
</dbReference>
<dbReference type="InParanoid" id="A0A1S3KA19"/>
<dbReference type="FunCoup" id="A0A1S3KA19">
    <property type="interactions" value="140"/>
</dbReference>
<gene>
    <name evidence="8" type="primary">LOC106180124</name>
</gene>
<reference evidence="8" key="1">
    <citation type="submission" date="2025-08" db="UniProtKB">
        <authorList>
            <consortium name="RefSeq"/>
        </authorList>
    </citation>
    <scope>IDENTIFICATION</scope>
    <source>
        <tissue evidence="8">Gonads</tissue>
    </source>
</reference>
<evidence type="ECO:0000256" key="6">
    <source>
        <dbReference type="SAM" id="MobiDB-lite"/>
    </source>
</evidence>
<dbReference type="OrthoDB" id="5955317at2759"/>
<keyword evidence="4" id="KW-1133">Transmembrane helix</keyword>
<dbReference type="SUPFAM" id="SSF81383">
    <property type="entry name" value="F-box domain"/>
    <property type="match status" value="1"/>
</dbReference>
<keyword evidence="7" id="KW-1185">Reference proteome</keyword>
<dbReference type="GO" id="GO:0031647">
    <property type="term" value="P:regulation of protein stability"/>
    <property type="evidence" value="ECO:0007669"/>
    <property type="project" value="TreeGrafter"/>
</dbReference>
<feature type="compositionally biased region" description="Basic residues" evidence="6">
    <location>
        <begin position="1"/>
        <end position="15"/>
    </location>
</feature>
<keyword evidence="3 8" id="KW-0812">Transmembrane</keyword>
<dbReference type="GeneID" id="106180124"/>
<dbReference type="InterPro" id="IPR036047">
    <property type="entry name" value="F-box-like_dom_sf"/>
</dbReference>
<dbReference type="Proteomes" id="UP000085678">
    <property type="component" value="Unplaced"/>
</dbReference>
<evidence type="ECO:0000256" key="5">
    <source>
        <dbReference type="ARBA" id="ARBA00023136"/>
    </source>
</evidence>
<comment type="subcellular location">
    <subcellularLocation>
        <location evidence="1">Membrane</location>
        <topology evidence="1">Single-pass membrane protein</topology>
    </subcellularLocation>
</comment>
<dbReference type="GO" id="GO:0016020">
    <property type="term" value="C:membrane"/>
    <property type="evidence" value="ECO:0007669"/>
    <property type="project" value="UniProtKB-SubCell"/>
</dbReference>
<sequence length="366" mass="42501">MPRSARKPRSPRRHCGSTQTDVTVYDYADSDRQPVAASGRMKKAAVNAVNHEVKEMCGPTPESQALTWFEKNLSDFDSDSETEENALNSEDEDIAEILHNLSMKKKTKHPKSETKMCREGFSYPVEVWWMVSDFVQPEDVGIFAAICRTTHMITHTARFWIKLYHRYYNINIPVPDDLKPTCMERHHGIKARVIQALFHLHKPFIERTKVSVPFEVDLYSVEAMKCQLMWYETVKNKWHFSFKFEKRSKTTCPLTNTMSKSKRQDLFHGYNDVDFNPDRDCAILQVWCLNFISIPSVMGLLLKKAYLNVSQNMLNHKLKLHFGPHQTVNSNVISSSDVLVTLDPVVNIKVLRWWDTLYPRSIHMSS</sequence>
<dbReference type="OMA" id="RFKSKCC"/>
<dbReference type="AlphaFoldDB" id="A0A1S3KA19"/>
<evidence type="ECO:0000256" key="3">
    <source>
        <dbReference type="ARBA" id="ARBA00022692"/>
    </source>
</evidence>
<organism evidence="7 8">
    <name type="scientific">Lingula anatina</name>
    <name type="common">Brachiopod</name>
    <name type="synonym">Lingula unguis</name>
    <dbReference type="NCBI Taxonomy" id="7574"/>
    <lineage>
        <taxon>Eukaryota</taxon>
        <taxon>Metazoa</taxon>
        <taxon>Spiralia</taxon>
        <taxon>Lophotrochozoa</taxon>
        <taxon>Brachiopoda</taxon>
        <taxon>Linguliformea</taxon>
        <taxon>Lingulata</taxon>
        <taxon>Lingulida</taxon>
        <taxon>Linguloidea</taxon>
        <taxon>Lingulidae</taxon>
        <taxon>Lingula</taxon>
    </lineage>
</organism>
<dbReference type="RefSeq" id="XP_013419475.1">
    <property type="nucleotide sequence ID" value="XM_013564021.1"/>
</dbReference>
<dbReference type="STRING" id="7574.A0A1S3KA19"/>
<comment type="similarity">
    <text evidence="2">Belongs to the TMEM183 family.</text>
</comment>
<evidence type="ECO:0000256" key="1">
    <source>
        <dbReference type="ARBA" id="ARBA00004167"/>
    </source>
</evidence>
<name>A0A1S3KA19_LINAN</name>
<evidence type="ECO:0000256" key="4">
    <source>
        <dbReference type="ARBA" id="ARBA00022989"/>
    </source>
</evidence>
<dbReference type="KEGG" id="lak:106180124"/>
<dbReference type="InterPro" id="IPR026509">
    <property type="entry name" value="TMEM183"/>
</dbReference>
<feature type="region of interest" description="Disordered" evidence="6">
    <location>
        <begin position="1"/>
        <end position="27"/>
    </location>
</feature>
<protein>
    <submittedName>
        <fullName evidence="8">Transmembrane protein 183B isoform X1</fullName>
    </submittedName>
</protein>
<evidence type="ECO:0000313" key="8">
    <source>
        <dbReference type="RefSeq" id="XP_013419475.1"/>
    </source>
</evidence>
<dbReference type="PANTHER" id="PTHR20988">
    <property type="entry name" value="TRANSMEMBRANE PROTEIN 183A-RELATED"/>
    <property type="match status" value="1"/>
</dbReference>
<dbReference type="PANTHER" id="PTHR20988:SF2">
    <property type="entry name" value="TRANSMEMBRANE PROTEIN 183A-RELATED"/>
    <property type="match status" value="1"/>
</dbReference>
<proteinExistence type="inferred from homology"/>
<evidence type="ECO:0000313" key="7">
    <source>
        <dbReference type="Proteomes" id="UP000085678"/>
    </source>
</evidence>
<accession>A0A1S3KA19</accession>
<evidence type="ECO:0000256" key="2">
    <source>
        <dbReference type="ARBA" id="ARBA00006744"/>
    </source>
</evidence>